<feature type="region of interest" description="Disordered" evidence="1">
    <location>
        <begin position="151"/>
        <end position="170"/>
    </location>
</feature>
<reference evidence="2 3" key="1">
    <citation type="submission" date="2017-12" db="EMBL/GenBank/DDBJ databases">
        <title>Isolation and characterization of estrogens degradatiion strain Microbacterium hominis SJTG1.</title>
        <authorList>
            <person name="Xiong W."/>
            <person name="Yin C."/>
            <person name="Zheng D."/>
            <person name="Liang R."/>
        </authorList>
    </citation>
    <scope>NUCLEOTIDE SEQUENCE [LARGE SCALE GENOMIC DNA]</scope>
    <source>
        <strain evidence="2 3">SJTG1</strain>
    </source>
</reference>
<accession>A0A2K9DUY5</accession>
<name>A0A2K9DUY5_9MICO</name>
<dbReference type="RefSeq" id="WP_016464975.1">
    <property type="nucleotide sequence ID" value="NZ_CP025299.1"/>
</dbReference>
<sequence length="170" mass="19170">MAGYDHAASERARARLRLEHCVSIEWLPGAIEWSCSCSARSAVSGGYRTESQVNASKDRHLRAAQRRIYKEECGIFAPITIRRDHTFVYRGRAYRITQGSDRGTAEWDGYSIVAILSDIPGDEVTVEEGFWAMSDVRAYLTKAQAESWEYLPDVNGNDPHTPDPSDRDEL</sequence>
<dbReference type="EMBL" id="CP025299">
    <property type="protein sequence ID" value="AUG29574.1"/>
    <property type="molecule type" value="Genomic_DNA"/>
</dbReference>
<dbReference type="AlphaFoldDB" id="A0A2K9DUY5"/>
<dbReference type="KEGG" id="mhos:CXR34_09010"/>
<dbReference type="Proteomes" id="UP000233276">
    <property type="component" value="Chromosome"/>
</dbReference>
<evidence type="ECO:0000256" key="1">
    <source>
        <dbReference type="SAM" id="MobiDB-lite"/>
    </source>
</evidence>
<proteinExistence type="predicted"/>
<gene>
    <name evidence="2" type="ORF">CXR34_09010</name>
</gene>
<organism evidence="2 3">
    <name type="scientific">Microbacterium hominis</name>
    <dbReference type="NCBI Taxonomy" id="162426"/>
    <lineage>
        <taxon>Bacteria</taxon>
        <taxon>Bacillati</taxon>
        <taxon>Actinomycetota</taxon>
        <taxon>Actinomycetes</taxon>
        <taxon>Micrococcales</taxon>
        <taxon>Microbacteriaceae</taxon>
        <taxon>Microbacterium</taxon>
    </lineage>
</organism>
<feature type="compositionally biased region" description="Basic and acidic residues" evidence="1">
    <location>
        <begin position="160"/>
        <end position="170"/>
    </location>
</feature>
<evidence type="ECO:0000313" key="3">
    <source>
        <dbReference type="Proteomes" id="UP000233276"/>
    </source>
</evidence>
<evidence type="ECO:0000313" key="2">
    <source>
        <dbReference type="EMBL" id="AUG29574.1"/>
    </source>
</evidence>
<protein>
    <submittedName>
        <fullName evidence="2">Uncharacterized protein</fullName>
    </submittedName>
</protein>